<protein>
    <recommendedName>
        <fullName evidence="3">N-acetylglutamate synthase</fullName>
    </recommendedName>
</protein>
<dbReference type="InterPro" id="IPR058595">
    <property type="entry name" value="Avidin-like"/>
</dbReference>
<evidence type="ECO:0008006" key="3">
    <source>
        <dbReference type="Google" id="ProtNLM"/>
    </source>
</evidence>
<reference evidence="1 2" key="1">
    <citation type="submission" date="2019-08" db="EMBL/GenBank/DDBJ databases">
        <title>Seonamhaeicola sediminis sp. nov., isolated from marine sediment.</title>
        <authorList>
            <person name="Cao W.R."/>
        </authorList>
    </citation>
    <scope>NUCLEOTIDE SEQUENCE [LARGE SCALE GENOMIC DNA]</scope>
    <source>
        <strain evidence="1 2">B011</strain>
    </source>
</reference>
<comment type="caution">
    <text evidence="1">The sequence shown here is derived from an EMBL/GenBank/DDBJ whole genome shotgun (WGS) entry which is preliminary data.</text>
</comment>
<evidence type="ECO:0000313" key="1">
    <source>
        <dbReference type="EMBL" id="TYA74886.1"/>
    </source>
</evidence>
<keyword evidence="2" id="KW-1185">Reference proteome</keyword>
<organism evidence="1 2">
    <name type="scientific">Seonamhaeicola marinus</name>
    <dbReference type="NCBI Taxonomy" id="1912246"/>
    <lineage>
        <taxon>Bacteria</taxon>
        <taxon>Pseudomonadati</taxon>
        <taxon>Bacteroidota</taxon>
        <taxon>Flavobacteriia</taxon>
        <taxon>Flavobacteriales</taxon>
        <taxon>Flavobacteriaceae</taxon>
    </lineage>
</organism>
<dbReference type="RefSeq" id="WP_148544130.1">
    <property type="nucleotide sequence ID" value="NZ_VSDQ01000679.1"/>
</dbReference>
<dbReference type="Proteomes" id="UP000323930">
    <property type="component" value="Unassembled WGS sequence"/>
</dbReference>
<evidence type="ECO:0000313" key="2">
    <source>
        <dbReference type="Proteomes" id="UP000323930"/>
    </source>
</evidence>
<name>A0A5D0HUA6_9FLAO</name>
<accession>A0A5D0HUA6</accession>
<proteinExistence type="predicted"/>
<dbReference type="Pfam" id="PF26421">
    <property type="entry name" value="Avidin_like"/>
    <property type="match status" value="1"/>
</dbReference>
<dbReference type="EMBL" id="VSDQ01000679">
    <property type="protein sequence ID" value="TYA74886.1"/>
    <property type="molecule type" value="Genomic_DNA"/>
</dbReference>
<gene>
    <name evidence="1" type="ORF">FUA24_16415</name>
</gene>
<sequence length="113" mass="12834">MKEINFNNKTFSLVTNSESGQVDDKTIFKYKQDGNLVTADYFGGSVKYGKIIAHLCNDELDMLYQCITTDNELKAGKAIAKISINKDNKIKLSLNWQWLNNTKETGVSEYIEL</sequence>
<dbReference type="OrthoDB" id="5684515at2"/>
<dbReference type="AlphaFoldDB" id="A0A5D0HUA6"/>